<feature type="compositionally biased region" description="Polar residues" evidence="1">
    <location>
        <begin position="110"/>
        <end position="125"/>
    </location>
</feature>
<dbReference type="PANTHER" id="PTHR36050">
    <property type="entry name" value="O-FUCOSYLTRANSFERASE 30"/>
    <property type="match status" value="1"/>
</dbReference>
<feature type="region of interest" description="Disordered" evidence="1">
    <location>
        <begin position="511"/>
        <end position="545"/>
    </location>
</feature>
<dbReference type="AlphaFoldDB" id="A0A2X0M1B8"/>
<evidence type="ECO:0000313" key="3">
    <source>
        <dbReference type="Proteomes" id="UP000249723"/>
    </source>
</evidence>
<evidence type="ECO:0000256" key="1">
    <source>
        <dbReference type="SAM" id="MobiDB-lite"/>
    </source>
</evidence>
<protein>
    <submittedName>
        <fullName evidence="2">BZ3500_MvSof-1268-A1-R1_Chr5-2g07804 protein</fullName>
    </submittedName>
</protein>
<feature type="region of interest" description="Disordered" evidence="1">
    <location>
        <begin position="1"/>
        <end position="50"/>
    </location>
</feature>
<feature type="region of interest" description="Disordered" evidence="1">
    <location>
        <begin position="110"/>
        <end position="131"/>
    </location>
</feature>
<feature type="compositionally biased region" description="Polar residues" evidence="1">
    <location>
        <begin position="1"/>
        <end position="12"/>
    </location>
</feature>
<dbReference type="Proteomes" id="UP000249723">
    <property type="component" value="Unassembled WGS sequence"/>
</dbReference>
<keyword evidence="3" id="KW-1185">Reference proteome</keyword>
<reference evidence="3" key="1">
    <citation type="submission" date="2016-10" db="EMBL/GenBank/DDBJ databases">
        <authorList>
            <person name="Jeantristanb JTB J.-T."/>
            <person name="Ricardo R."/>
        </authorList>
    </citation>
    <scope>NUCLEOTIDE SEQUENCE [LARGE SCALE GENOMIC DNA]</scope>
</reference>
<proteinExistence type="predicted"/>
<dbReference type="PANTHER" id="PTHR36050:SF1">
    <property type="entry name" value="O-FUCOSYLTRANSFERASE 30"/>
    <property type="match status" value="1"/>
</dbReference>
<feature type="compositionally biased region" description="Basic and acidic residues" evidence="1">
    <location>
        <begin position="159"/>
        <end position="168"/>
    </location>
</feature>
<dbReference type="STRING" id="289078.A0A2X0M1B8"/>
<accession>A0A2X0M1B8</accession>
<name>A0A2X0M1B8_9BASI</name>
<dbReference type="EMBL" id="FMWP01000018">
    <property type="protein sequence ID" value="SCZ92357.1"/>
    <property type="molecule type" value="Genomic_DNA"/>
</dbReference>
<organism evidence="2 3">
    <name type="scientific">Microbotryum saponariae</name>
    <dbReference type="NCBI Taxonomy" id="289078"/>
    <lineage>
        <taxon>Eukaryota</taxon>
        <taxon>Fungi</taxon>
        <taxon>Dikarya</taxon>
        <taxon>Basidiomycota</taxon>
        <taxon>Pucciniomycotina</taxon>
        <taxon>Microbotryomycetes</taxon>
        <taxon>Microbotryales</taxon>
        <taxon>Microbotryaceae</taxon>
        <taxon>Microbotryum</taxon>
    </lineage>
</organism>
<feature type="region of interest" description="Disordered" evidence="1">
    <location>
        <begin position="147"/>
        <end position="194"/>
    </location>
</feature>
<dbReference type="OrthoDB" id="1882547at2759"/>
<feature type="compositionally biased region" description="Basic residues" evidence="1">
    <location>
        <begin position="169"/>
        <end position="179"/>
    </location>
</feature>
<sequence length="690" mass="76739">MMPLSSNRIDTNNLDRRGPSADIAPSSPRQRGRFLGSSSQGQHGHVAVSIGDDDRKTLVGKAAAASAYGLGPRATNSLGASTMSRGKGRLRIVLFASAVLGVWWWTRSGGTESDSRPSLVNNNLPLSRPDGSLANEKVLMADEVVRLNGDPMPSNSDPEQPKVFDLPKPKPKPKKRPPRKPLTPTKPGSSVIDVDVAPPPLAETLIDPAPPIDRYLAYSPHSGYHNQRISLENALTIAYMLKRTLLVPPVWLGHAIPYISFDKLDRRLAMASKTGLDHCKDFGDGDSEDPIPKECIGYFSWTQLGWDFIVDLNGARKLVPMKERWDATDAWLTKELNLSGKPGVDRYDLKDDMLYQFRYYDSSIDTAPLDKFENRVDVLKLARDTRDYKLVNLGTLFGTSRVRTTTDEAYEARSAFRQATVFKNALLDEITETVRDRLGGPGKYYGLHLRVGDGIFQKSAAANMAGVWQNLCAVKMKQPQELCDQIAKRYRDGATLRTRAQIPDKLDPKIATWFNSTPSKPPNTPLTKRRNSHAQRPGAYKHSPLPKIPVIRSREDSLLDPSLTCRGPFHVTEEMLPFNAPLFIATDSKQPTEDANLGLFFATFPCTFVLNDFSSVSEVNRNPVAAFNELSGLRNRYDKVPLAQFMYPQLDAQIAAYGCKLVGTPQSTYSRFAVDVMHQVYHGWPIIERG</sequence>
<gene>
    <name evidence="2" type="ORF">BZ3500_MVSOF-1268-A1-R1_CHR5-2G07804</name>
</gene>
<evidence type="ECO:0000313" key="2">
    <source>
        <dbReference type="EMBL" id="SCZ92357.1"/>
    </source>
</evidence>